<feature type="domain" description="N-acetyltransferase" evidence="1">
    <location>
        <begin position="82"/>
        <end position="227"/>
    </location>
</feature>
<evidence type="ECO:0000259" key="1">
    <source>
        <dbReference type="PROSITE" id="PS51186"/>
    </source>
</evidence>
<dbReference type="Gene3D" id="3.40.630.30">
    <property type="match status" value="1"/>
</dbReference>
<dbReference type="SUPFAM" id="SSF55729">
    <property type="entry name" value="Acyl-CoA N-acyltransferases (Nat)"/>
    <property type="match status" value="1"/>
</dbReference>
<evidence type="ECO:0000313" key="3">
    <source>
        <dbReference type="Proteomes" id="UP000077069"/>
    </source>
</evidence>
<dbReference type="RefSeq" id="XP_018033320.1">
    <property type="nucleotide sequence ID" value="XM_018174758.1"/>
</dbReference>
<keyword evidence="3" id="KW-1185">Reference proteome</keyword>
<name>A0A177C608_9PLEO</name>
<sequence length="244" mass="28529">MRVESVRREDLPEIFEITHRALEKDEFFGWLNPGREKYPGDLRRNQIIRLRSRLVGLGQYGYVAVTEEGDQDWSGKPEVAGFVFLHRSAGDEASKKWRADTLFKKVERKLLDWEIWYDTKFLNRAEDPKRLAEYIKLEPWNSFTAINPRWHVGLICVSPKFQRRGVGSMLIQQAQKLATDEGLPVTLEASIVGRFLYLKSEFKVVGEVKLCEEYTDALMLWEPRGLEGTWLEQFEGDKAKMKER</sequence>
<dbReference type="EMBL" id="KV441555">
    <property type="protein sequence ID" value="OAG02955.1"/>
    <property type="molecule type" value="Genomic_DNA"/>
</dbReference>
<dbReference type="CDD" id="cd04301">
    <property type="entry name" value="NAT_SF"/>
    <property type="match status" value="1"/>
</dbReference>
<evidence type="ECO:0000313" key="2">
    <source>
        <dbReference type="EMBL" id="OAG02955.1"/>
    </source>
</evidence>
<dbReference type="AlphaFoldDB" id="A0A177C608"/>
<accession>A0A177C608</accession>
<dbReference type="GeneID" id="28758244"/>
<dbReference type="InterPro" id="IPR052523">
    <property type="entry name" value="Trichothecene_AcTrans"/>
</dbReference>
<dbReference type="PANTHER" id="PTHR42791:SF16">
    <property type="entry name" value="N-ACETYLTRANSFERASE DOMAIN-CONTAINING PROTEIN"/>
    <property type="match status" value="1"/>
</dbReference>
<dbReference type="Pfam" id="PF00583">
    <property type="entry name" value="Acetyltransf_1"/>
    <property type="match status" value="1"/>
</dbReference>
<dbReference type="STRING" id="1460663.A0A177C608"/>
<proteinExistence type="predicted"/>
<dbReference type="InterPro" id="IPR000182">
    <property type="entry name" value="GNAT_dom"/>
</dbReference>
<dbReference type="OrthoDB" id="2115692at2759"/>
<reference evidence="2 3" key="1">
    <citation type="submission" date="2016-05" db="EMBL/GenBank/DDBJ databases">
        <title>Comparative analysis of secretome profiles of manganese(II)-oxidizing ascomycete fungi.</title>
        <authorList>
            <consortium name="DOE Joint Genome Institute"/>
            <person name="Zeiner C.A."/>
            <person name="Purvine S.O."/>
            <person name="Zink E.M."/>
            <person name="Wu S."/>
            <person name="Pasa-Tolic L."/>
            <person name="Chaput D.L."/>
            <person name="Haridas S."/>
            <person name="Grigoriev I.V."/>
            <person name="Santelli C.M."/>
            <person name="Hansel C.M."/>
        </authorList>
    </citation>
    <scope>NUCLEOTIDE SEQUENCE [LARGE SCALE GENOMIC DNA]</scope>
    <source>
        <strain evidence="2 3">AP3s5-JAC2a</strain>
    </source>
</reference>
<organism evidence="2 3">
    <name type="scientific">Paraphaeosphaeria sporulosa</name>
    <dbReference type="NCBI Taxonomy" id="1460663"/>
    <lineage>
        <taxon>Eukaryota</taxon>
        <taxon>Fungi</taxon>
        <taxon>Dikarya</taxon>
        <taxon>Ascomycota</taxon>
        <taxon>Pezizomycotina</taxon>
        <taxon>Dothideomycetes</taxon>
        <taxon>Pleosporomycetidae</taxon>
        <taxon>Pleosporales</taxon>
        <taxon>Massarineae</taxon>
        <taxon>Didymosphaeriaceae</taxon>
        <taxon>Paraphaeosphaeria</taxon>
    </lineage>
</organism>
<gene>
    <name evidence="2" type="ORF">CC84DRAFT_1098246</name>
</gene>
<dbReference type="Proteomes" id="UP000077069">
    <property type="component" value="Unassembled WGS sequence"/>
</dbReference>
<dbReference type="InterPro" id="IPR016181">
    <property type="entry name" value="Acyl_CoA_acyltransferase"/>
</dbReference>
<dbReference type="InParanoid" id="A0A177C608"/>
<dbReference type="PROSITE" id="PS51186">
    <property type="entry name" value="GNAT"/>
    <property type="match status" value="1"/>
</dbReference>
<dbReference type="PANTHER" id="PTHR42791">
    <property type="entry name" value="GNAT FAMILY ACETYLTRANSFERASE"/>
    <property type="match status" value="1"/>
</dbReference>
<dbReference type="GO" id="GO:0016747">
    <property type="term" value="F:acyltransferase activity, transferring groups other than amino-acyl groups"/>
    <property type="evidence" value="ECO:0007669"/>
    <property type="project" value="InterPro"/>
</dbReference>
<protein>
    <recommendedName>
        <fullName evidence="1">N-acetyltransferase domain-containing protein</fullName>
    </recommendedName>
</protein>